<dbReference type="PANTHER" id="PTHR37464:SF1">
    <property type="entry name" value="BLL2463 PROTEIN"/>
    <property type="match status" value="1"/>
</dbReference>
<name>X1AFC8_9ZZZZ</name>
<gene>
    <name evidence="1" type="ORF">S01H4_26001</name>
</gene>
<sequence>MLIIEAGSKPRLKSSFIKDRIGLRGIIAEYTPTDEAGDMSAALVTALAFAREDDQIVVVTDGAYDNPEVPALKKRDVRFELVGQGGRNSGITQFQFRQTYGSHEQFEVLVTVANFSRQPIEAHLELFIDQNLIFDQALNLGAGEERDLIFPYSGIIGERAEVFLDYDDDLEVDNHAYAVFSTIKEIQVLLVGEDNIFLRSLLESYPRVVLTQTKEAEETFTNKDILIFDGTAPPFPLKGNIVL</sequence>
<protein>
    <recommendedName>
        <fullName evidence="2">VWFA domain-containing protein</fullName>
    </recommendedName>
</protein>
<organism evidence="1">
    <name type="scientific">marine sediment metagenome</name>
    <dbReference type="NCBI Taxonomy" id="412755"/>
    <lineage>
        <taxon>unclassified sequences</taxon>
        <taxon>metagenomes</taxon>
        <taxon>ecological metagenomes</taxon>
    </lineage>
</organism>
<accession>X1AFC8</accession>
<dbReference type="AlphaFoldDB" id="X1AFC8"/>
<proteinExistence type="predicted"/>
<evidence type="ECO:0008006" key="2">
    <source>
        <dbReference type="Google" id="ProtNLM"/>
    </source>
</evidence>
<evidence type="ECO:0000313" key="1">
    <source>
        <dbReference type="EMBL" id="GAG81275.1"/>
    </source>
</evidence>
<feature type="non-terminal residue" evidence="1">
    <location>
        <position position="243"/>
    </location>
</feature>
<dbReference type="PANTHER" id="PTHR37464">
    <property type="entry name" value="BLL2463 PROTEIN"/>
    <property type="match status" value="1"/>
</dbReference>
<dbReference type="EMBL" id="BART01012460">
    <property type="protein sequence ID" value="GAG81275.1"/>
    <property type="molecule type" value="Genomic_DNA"/>
</dbReference>
<comment type="caution">
    <text evidence="1">The sequence shown here is derived from an EMBL/GenBank/DDBJ whole genome shotgun (WGS) entry which is preliminary data.</text>
</comment>
<reference evidence="1" key="1">
    <citation type="journal article" date="2014" name="Front. Microbiol.">
        <title>High frequency of phylogenetically diverse reductive dehalogenase-homologous genes in deep subseafloor sedimentary metagenomes.</title>
        <authorList>
            <person name="Kawai M."/>
            <person name="Futagami T."/>
            <person name="Toyoda A."/>
            <person name="Takaki Y."/>
            <person name="Nishi S."/>
            <person name="Hori S."/>
            <person name="Arai W."/>
            <person name="Tsubouchi T."/>
            <person name="Morono Y."/>
            <person name="Uchiyama I."/>
            <person name="Ito T."/>
            <person name="Fujiyama A."/>
            <person name="Inagaki F."/>
            <person name="Takami H."/>
        </authorList>
    </citation>
    <scope>NUCLEOTIDE SEQUENCE</scope>
    <source>
        <strain evidence="1">Expedition CK06-06</strain>
    </source>
</reference>